<name>A0A848KXQ0_9ACTN</name>
<gene>
    <name evidence="1" type="ORF">HH308_16870</name>
</gene>
<dbReference type="RefSeq" id="WP_170195391.1">
    <property type="nucleotide sequence ID" value="NZ_JABBNB010000017.1"/>
</dbReference>
<dbReference type="SUPFAM" id="SSF53474">
    <property type="entry name" value="alpha/beta-Hydrolases"/>
    <property type="match status" value="2"/>
</dbReference>
<evidence type="ECO:0000313" key="2">
    <source>
        <dbReference type="Proteomes" id="UP000550729"/>
    </source>
</evidence>
<evidence type="ECO:0008006" key="3">
    <source>
        <dbReference type="Google" id="ProtNLM"/>
    </source>
</evidence>
<dbReference type="Proteomes" id="UP000550729">
    <property type="component" value="Unassembled WGS sequence"/>
</dbReference>
<dbReference type="EMBL" id="JABBNB010000017">
    <property type="protein sequence ID" value="NMO02887.1"/>
    <property type="molecule type" value="Genomic_DNA"/>
</dbReference>
<dbReference type="AlphaFoldDB" id="A0A848KXQ0"/>
<sequence length="585" mass="62532">MTELAADPTVSAPIFFGPADRSLFGVLSTPQAAAVRGGVVVCPSLGKEQAETTRWLKLFAERLAARGFAVLRFDYPNTGESAGAQDAPDAAHNWTEGIGQAIDYLRSGGAEQIVVVGHRAGALLASQVIAGSGVRYAVAWDPIRKGRQYLRTKTVLYNMVSEYSDDVAARVPASAIAASTVDERIHSAGQTLHADAASELRSLTLDPGAFDGVRTLLLSGDDGLVTSFGDVGADVVRIDDQESYLAPNHPALLDFPLTDIGVVVDWIDGAIGPERTPFDVERRTSAVVAHADDGRPITTDVYRTSAGIMVWDTAIGDRHDVGKVFVAHSLGQYVRTGPSRLWFEIAVAVAARGGRAIRFDRMGVGESGVADAADGRLALYTHDYVDDGLGVLADLRPRAGARIVHAGICVGSWMAAHGARRTAQLPGVKSSVVLVNPLMWRLRPQRRFRVTDYGSDVAVAGTGRTDEVDTSFRGRLRRKLIWVGGRSARRVRRLPRRWWSIVGRIPAMSVPDSFFAEFDAAGVDVHVAFAPGDYVYFDDASGAADAVAAAGDHVHVVVSAAGDHTSYHAAMRQVVGDTVLRAFEG</sequence>
<keyword evidence="2" id="KW-1185">Reference proteome</keyword>
<protein>
    <recommendedName>
        <fullName evidence="3">Alpha/beta hydrolase family protein</fullName>
    </recommendedName>
</protein>
<dbReference type="PANTHER" id="PTHR43265">
    <property type="entry name" value="ESTERASE ESTD"/>
    <property type="match status" value="1"/>
</dbReference>
<dbReference type="InterPro" id="IPR029058">
    <property type="entry name" value="AB_hydrolase_fold"/>
</dbReference>
<proteinExistence type="predicted"/>
<reference evidence="1 2" key="1">
    <citation type="submission" date="2020-04" db="EMBL/GenBank/DDBJ databases">
        <title>Gordonia sp. nov. TBRC 11910.</title>
        <authorList>
            <person name="Suriyachadkun C."/>
        </authorList>
    </citation>
    <scope>NUCLEOTIDE SEQUENCE [LARGE SCALE GENOMIC DNA]</scope>
    <source>
        <strain evidence="1 2">TBRC 11910</strain>
    </source>
</reference>
<dbReference type="PANTHER" id="PTHR43265:SF1">
    <property type="entry name" value="ESTERASE ESTD"/>
    <property type="match status" value="1"/>
</dbReference>
<organism evidence="1 2">
    <name type="scientific">Gordonia asplenii</name>
    <dbReference type="NCBI Taxonomy" id="2725283"/>
    <lineage>
        <taxon>Bacteria</taxon>
        <taxon>Bacillati</taxon>
        <taxon>Actinomycetota</taxon>
        <taxon>Actinomycetes</taxon>
        <taxon>Mycobacteriales</taxon>
        <taxon>Gordoniaceae</taxon>
        <taxon>Gordonia</taxon>
    </lineage>
</organism>
<dbReference type="Gene3D" id="3.40.50.1820">
    <property type="entry name" value="alpha/beta hydrolase"/>
    <property type="match status" value="2"/>
</dbReference>
<evidence type="ECO:0000313" key="1">
    <source>
        <dbReference type="EMBL" id="NMO02887.1"/>
    </source>
</evidence>
<dbReference type="InterPro" id="IPR053145">
    <property type="entry name" value="AB_hydrolase_Est10"/>
</dbReference>
<dbReference type="GO" id="GO:0052689">
    <property type="term" value="F:carboxylic ester hydrolase activity"/>
    <property type="evidence" value="ECO:0007669"/>
    <property type="project" value="TreeGrafter"/>
</dbReference>
<accession>A0A848KXQ0</accession>
<comment type="caution">
    <text evidence="1">The sequence shown here is derived from an EMBL/GenBank/DDBJ whole genome shotgun (WGS) entry which is preliminary data.</text>
</comment>